<evidence type="ECO:0000256" key="1">
    <source>
        <dbReference type="SAM" id="MobiDB-lite"/>
    </source>
</evidence>
<evidence type="ECO:0000313" key="2">
    <source>
        <dbReference type="EMBL" id="EMD61436.1"/>
    </source>
</evidence>
<feature type="compositionally biased region" description="Polar residues" evidence="1">
    <location>
        <begin position="102"/>
        <end position="111"/>
    </location>
</feature>
<dbReference type="KEGG" id="bsc:COCSADRAFT_96961"/>
<reference evidence="2 3" key="1">
    <citation type="journal article" date="2012" name="PLoS Pathog.">
        <title>Diverse lifestyles and strategies of plant pathogenesis encoded in the genomes of eighteen Dothideomycetes fungi.</title>
        <authorList>
            <person name="Ohm R.A."/>
            <person name="Feau N."/>
            <person name="Henrissat B."/>
            <person name="Schoch C.L."/>
            <person name="Horwitz B.A."/>
            <person name="Barry K.W."/>
            <person name="Condon B.J."/>
            <person name="Copeland A.C."/>
            <person name="Dhillon B."/>
            <person name="Glaser F."/>
            <person name="Hesse C.N."/>
            <person name="Kosti I."/>
            <person name="LaButti K."/>
            <person name="Lindquist E.A."/>
            <person name="Lucas S."/>
            <person name="Salamov A.A."/>
            <person name="Bradshaw R.E."/>
            <person name="Ciuffetti L."/>
            <person name="Hamelin R.C."/>
            <person name="Kema G.H.J."/>
            <person name="Lawrence C."/>
            <person name="Scott J.A."/>
            <person name="Spatafora J.W."/>
            <person name="Turgeon B.G."/>
            <person name="de Wit P.J.G.M."/>
            <person name="Zhong S."/>
            <person name="Goodwin S.B."/>
            <person name="Grigoriev I.V."/>
        </authorList>
    </citation>
    <scope>NUCLEOTIDE SEQUENCE [LARGE SCALE GENOMIC DNA]</scope>
    <source>
        <strain evidence="3">ND90Pr / ATCC 201652</strain>
    </source>
</reference>
<accession>M2SWU0</accession>
<gene>
    <name evidence="2" type="ORF">COCSADRAFT_96961</name>
</gene>
<dbReference type="RefSeq" id="XP_007702784.1">
    <property type="nucleotide sequence ID" value="XM_007704594.1"/>
</dbReference>
<keyword evidence="3" id="KW-1185">Reference proteome</keyword>
<dbReference type="EMBL" id="KB445648">
    <property type="protein sequence ID" value="EMD61436.1"/>
    <property type="molecule type" value="Genomic_DNA"/>
</dbReference>
<dbReference type="GeneID" id="19141711"/>
<feature type="region of interest" description="Disordered" evidence="1">
    <location>
        <begin position="70"/>
        <end position="111"/>
    </location>
</feature>
<name>M2SWU0_COCSN</name>
<dbReference type="AlphaFoldDB" id="M2SWU0"/>
<dbReference type="Proteomes" id="UP000016934">
    <property type="component" value="Unassembled WGS sequence"/>
</dbReference>
<reference evidence="3" key="2">
    <citation type="journal article" date="2013" name="PLoS Genet.">
        <title>Comparative genome structure, secondary metabolite, and effector coding capacity across Cochliobolus pathogens.</title>
        <authorList>
            <person name="Condon B.J."/>
            <person name="Leng Y."/>
            <person name="Wu D."/>
            <person name="Bushley K.E."/>
            <person name="Ohm R.A."/>
            <person name="Otillar R."/>
            <person name="Martin J."/>
            <person name="Schackwitz W."/>
            <person name="Grimwood J."/>
            <person name="MohdZainudin N."/>
            <person name="Xue C."/>
            <person name="Wang R."/>
            <person name="Manning V.A."/>
            <person name="Dhillon B."/>
            <person name="Tu Z.J."/>
            <person name="Steffenson B.J."/>
            <person name="Salamov A."/>
            <person name="Sun H."/>
            <person name="Lowry S."/>
            <person name="LaButti K."/>
            <person name="Han J."/>
            <person name="Copeland A."/>
            <person name="Lindquist E."/>
            <person name="Barry K."/>
            <person name="Schmutz J."/>
            <person name="Baker S.E."/>
            <person name="Ciuffetti L.M."/>
            <person name="Grigoriev I.V."/>
            <person name="Zhong S."/>
            <person name="Turgeon B.G."/>
        </authorList>
    </citation>
    <scope>NUCLEOTIDE SEQUENCE [LARGE SCALE GENOMIC DNA]</scope>
    <source>
        <strain evidence="3">ND90Pr / ATCC 201652</strain>
    </source>
</reference>
<evidence type="ECO:0000313" key="3">
    <source>
        <dbReference type="Proteomes" id="UP000016934"/>
    </source>
</evidence>
<sequence length="111" mass="12207">ALQRVPTCSSYFTRALDDLKSLSLPLHILSLSLLLGSTRLTVPSPIRSSYSSTATLHFRSSFLPTILVNPSRTTPPWSLERPPPSFLSGKRVDPFPLGGGSYYQSKSIPFK</sequence>
<organism evidence="2 3">
    <name type="scientific">Cochliobolus sativus (strain ND90Pr / ATCC 201652)</name>
    <name type="common">Common root rot and spot blotch fungus</name>
    <name type="synonym">Bipolaris sorokiniana</name>
    <dbReference type="NCBI Taxonomy" id="665912"/>
    <lineage>
        <taxon>Eukaryota</taxon>
        <taxon>Fungi</taxon>
        <taxon>Dikarya</taxon>
        <taxon>Ascomycota</taxon>
        <taxon>Pezizomycotina</taxon>
        <taxon>Dothideomycetes</taxon>
        <taxon>Pleosporomycetidae</taxon>
        <taxon>Pleosporales</taxon>
        <taxon>Pleosporineae</taxon>
        <taxon>Pleosporaceae</taxon>
        <taxon>Bipolaris</taxon>
    </lineage>
</organism>
<protein>
    <submittedName>
        <fullName evidence="2">Uncharacterized protein</fullName>
    </submittedName>
</protein>
<dbReference type="HOGENOM" id="CLU_2164321_0_0_1"/>
<feature type="non-terminal residue" evidence="2">
    <location>
        <position position="1"/>
    </location>
</feature>
<proteinExistence type="predicted"/>